<dbReference type="AlphaFoldDB" id="A0A087U0B1"/>
<reference evidence="1 2" key="1">
    <citation type="submission" date="2013-11" db="EMBL/GenBank/DDBJ databases">
        <title>Genome sequencing of Stegodyphus mimosarum.</title>
        <authorList>
            <person name="Bechsgaard J."/>
        </authorList>
    </citation>
    <scope>NUCLEOTIDE SEQUENCE [LARGE SCALE GENOMIC DNA]</scope>
</reference>
<feature type="non-terminal residue" evidence="1">
    <location>
        <position position="68"/>
    </location>
</feature>
<protein>
    <submittedName>
        <fullName evidence="1">Uncharacterized protein</fullName>
    </submittedName>
</protein>
<organism evidence="1 2">
    <name type="scientific">Stegodyphus mimosarum</name>
    <name type="common">African social velvet spider</name>
    <dbReference type="NCBI Taxonomy" id="407821"/>
    <lineage>
        <taxon>Eukaryota</taxon>
        <taxon>Metazoa</taxon>
        <taxon>Ecdysozoa</taxon>
        <taxon>Arthropoda</taxon>
        <taxon>Chelicerata</taxon>
        <taxon>Arachnida</taxon>
        <taxon>Araneae</taxon>
        <taxon>Araneomorphae</taxon>
        <taxon>Entelegynae</taxon>
        <taxon>Eresoidea</taxon>
        <taxon>Eresidae</taxon>
        <taxon>Stegodyphus</taxon>
    </lineage>
</organism>
<dbReference type="EMBL" id="KK117565">
    <property type="protein sequence ID" value="KFM70800.1"/>
    <property type="molecule type" value="Genomic_DNA"/>
</dbReference>
<proteinExistence type="predicted"/>
<sequence length="68" mass="7875">MLWNTDSDTFQLDNQPLIGNVQSVKSTKRCVLKTMLKVYDPVGFISPRIKIYCKKFGKEVWLGMLSYT</sequence>
<keyword evidence="2" id="KW-1185">Reference proteome</keyword>
<dbReference type="OrthoDB" id="6437258at2759"/>
<name>A0A087U0B1_STEMI</name>
<dbReference type="Proteomes" id="UP000054359">
    <property type="component" value="Unassembled WGS sequence"/>
</dbReference>
<dbReference type="InterPro" id="IPR008042">
    <property type="entry name" value="Retrotrans_Pao"/>
</dbReference>
<gene>
    <name evidence="1" type="ORF">X975_21072</name>
</gene>
<evidence type="ECO:0000313" key="2">
    <source>
        <dbReference type="Proteomes" id="UP000054359"/>
    </source>
</evidence>
<evidence type="ECO:0000313" key="1">
    <source>
        <dbReference type="EMBL" id="KFM70800.1"/>
    </source>
</evidence>
<dbReference type="Pfam" id="PF05380">
    <property type="entry name" value="Peptidase_A17"/>
    <property type="match status" value="1"/>
</dbReference>
<accession>A0A087U0B1</accession>